<reference evidence="3" key="2">
    <citation type="submission" date="2020-10" db="UniProtKB">
        <authorList>
            <consortium name="WormBaseParasite"/>
        </authorList>
    </citation>
    <scope>IDENTIFICATION</scope>
</reference>
<name>A0A7E4VHG5_PANRE</name>
<sequence>MRNYKHILMFEVGSSLLLNVTYALWRPVLLWPMRASIMTGILGNISPYSFFVMSGMTFFTIAAVATSQVIQFGYRVFVTYKHGFFGLDLISCSLWWIYGSMIGMLIVFCGFILGKSANFDGKSVKNRIVAPIFLNVIDPMEAQQMLVDDFPALQTLVDQYPYLTGYHPELTNYAITLIIRMAELFCATYPIGAIIAMFFFMWRLKLMKVNESSRTYAMHVMLLKALIVQYAIAFIFLLIPSLLIAVTIDTEVIWGSYVATLALLIATLHVGVNSICILWFILPYRIYVYTTLQHLLMAFESRSISPFPDQMA</sequence>
<reference evidence="2" key="1">
    <citation type="journal article" date="2013" name="Genetics">
        <title>The draft genome and transcriptome of Panagrellus redivivus are shaped by the harsh demands of a free-living lifestyle.</title>
        <authorList>
            <person name="Srinivasan J."/>
            <person name="Dillman A.R."/>
            <person name="Macchietto M.G."/>
            <person name="Heikkinen L."/>
            <person name="Lakso M."/>
            <person name="Fracchia K.M."/>
            <person name="Antoshechkin I."/>
            <person name="Mortazavi A."/>
            <person name="Wong G."/>
            <person name="Sternberg P.W."/>
        </authorList>
    </citation>
    <scope>NUCLEOTIDE SEQUENCE [LARGE SCALE GENOMIC DNA]</scope>
    <source>
        <strain evidence="2">MT8872</strain>
    </source>
</reference>
<feature type="transmembrane region" description="Helical" evidence="1">
    <location>
        <begin position="7"/>
        <end position="25"/>
    </location>
</feature>
<accession>A0A7E4VHG5</accession>
<feature type="transmembrane region" description="Helical" evidence="1">
    <location>
        <begin position="173"/>
        <end position="200"/>
    </location>
</feature>
<organism evidence="2 3">
    <name type="scientific">Panagrellus redivivus</name>
    <name type="common">Microworm</name>
    <dbReference type="NCBI Taxonomy" id="6233"/>
    <lineage>
        <taxon>Eukaryota</taxon>
        <taxon>Metazoa</taxon>
        <taxon>Ecdysozoa</taxon>
        <taxon>Nematoda</taxon>
        <taxon>Chromadorea</taxon>
        <taxon>Rhabditida</taxon>
        <taxon>Tylenchina</taxon>
        <taxon>Panagrolaimomorpha</taxon>
        <taxon>Panagrolaimoidea</taxon>
        <taxon>Panagrolaimidae</taxon>
        <taxon>Panagrellus</taxon>
    </lineage>
</organism>
<evidence type="ECO:0000313" key="3">
    <source>
        <dbReference type="WBParaSite" id="Pan_g2118.t1"/>
    </source>
</evidence>
<keyword evidence="2" id="KW-1185">Reference proteome</keyword>
<feature type="transmembrane region" description="Helical" evidence="1">
    <location>
        <begin position="45"/>
        <end position="66"/>
    </location>
</feature>
<protein>
    <submittedName>
        <fullName evidence="3">Serpentine Receptor, class H</fullName>
    </submittedName>
</protein>
<evidence type="ECO:0000313" key="2">
    <source>
        <dbReference type="Proteomes" id="UP000492821"/>
    </source>
</evidence>
<dbReference type="WBParaSite" id="Pan_g2118.t1">
    <property type="protein sequence ID" value="Pan_g2118.t1"/>
    <property type="gene ID" value="Pan_g2118"/>
</dbReference>
<keyword evidence="1" id="KW-0472">Membrane</keyword>
<feature type="transmembrane region" description="Helical" evidence="1">
    <location>
        <begin position="221"/>
        <end position="248"/>
    </location>
</feature>
<feature type="transmembrane region" description="Helical" evidence="1">
    <location>
        <begin position="254"/>
        <end position="282"/>
    </location>
</feature>
<feature type="transmembrane region" description="Helical" evidence="1">
    <location>
        <begin position="87"/>
        <end position="113"/>
    </location>
</feature>
<dbReference type="AlphaFoldDB" id="A0A7E4VHG5"/>
<dbReference type="Pfam" id="PF10318">
    <property type="entry name" value="7TM_GPCR_Srh"/>
    <property type="match status" value="1"/>
</dbReference>
<keyword evidence="1" id="KW-1133">Transmembrane helix</keyword>
<proteinExistence type="predicted"/>
<evidence type="ECO:0000256" key="1">
    <source>
        <dbReference type="SAM" id="Phobius"/>
    </source>
</evidence>
<dbReference type="Proteomes" id="UP000492821">
    <property type="component" value="Unassembled WGS sequence"/>
</dbReference>
<dbReference type="InterPro" id="IPR019422">
    <property type="entry name" value="7TM_GPCR_serpentine_rcpt_Srh"/>
</dbReference>
<keyword evidence="1" id="KW-0812">Transmembrane</keyword>